<evidence type="ECO:0000313" key="3">
    <source>
        <dbReference type="Proteomes" id="UP001444661"/>
    </source>
</evidence>
<evidence type="ECO:0000313" key="2">
    <source>
        <dbReference type="EMBL" id="KAK8036154.1"/>
    </source>
</evidence>
<keyword evidence="1" id="KW-0732">Signal</keyword>
<evidence type="ECO:0000256" key="1">
    <source>
        <dbReference type="SAM" id="SignalP"/>
    </source>
</evidence>
<reference evidence="2 3" key="1">
    <citation type="submission" date="2023-01" db="EMBL/GenBank/DDBJ databases">
        <title>Analysis of 21 Apiospora genomes using comparative genomics revels a genus with tremendous synthesis potential of carbohydrate active enzymes and secondary metabolites.</title>
        <authorList>
            <person name="Sorensen T."/>
        </authorList>
    </citation>
    <scope>NUCLEOTIDE SEQUENCE [LARGE SCALE GENOMIC DNA]</scope>
    <source>
        <strain evidence="2 3">CBS 33761</strain>
    </source>
</reference>
<sequence length="367" mass="38755">MTPSRAFPTAATVVLAAAAVFFGNAQAYQGWPGSNTLVDGDAVRFSQQRWRQHLQHPDAKGEYPVRGYDISQEWPAVREVDGWRLAVNVSNSIPASEAQNNGTGTVATWNSSFPTNTSSSVSAFKGTSISLKGPESVIHSILGDNDGKGDEEVDEIIALELGSTTWKVCVTIATDSGDDKKNASSVSCDRLAPQCVADFERAYAEHFAATEDCAGHPPPTPASCGGALDAASLRTIQYPIDAVNGTEIYVNASAAAAQRPPRGRNLTTAWNEDVSTKMWPVLIVWGWNHRAILNTADGAAILRNAQPLAQLSCIKATSNARPTPTPTATPTTVPETSGRGLVVEASSTSTLTGLALLTVAITFVLFG</sequence>
<protein>
    <submittedName>
        <fullName evidence="2">Uncharacterized protein</fullName>
    </submittedName>
</protein>
<dbReference type="EMBL" id="JAQQWK010000008">
    <property type="protein sequence ID" value="KAK8036154.1"/>
    <property type="molecule type" value="Genomic_DNA"/>
</dbReference>
<organism evidence="2 3">
    <name type="scientific">Apiospora rasikravindrae</name>
    <dbReference type="NCBI Taxonomy" id="990691"/>
    <lineage>
        <taxon>Eukaryota</taxon>
        <taxon>Fungi</taxon>
        <taxon>Dikarya</taxon>
        <taxon>Ascomycota</taxon>
        <taxon>Pezizomycotina</taxon>
        <taxon>Sordariomycetes</taxon>
        <taxon>Xylariomycetidae</taxon>
        <taxon>Amphisphaeriales</taxon>
        <taxon>Apiosporaceae</taxon>
        <taxon>Apiospora</taxon>
    </lineage>
</organism>
<accession>A0ABR1SR11</accession>
<keyword evidence="3" id="KW-1185">Reference proteome</keyword>
<name>A0ABR1SR11_9PEZI</name>
<gene>
    <name evidence="2" type="ORF">PG993_008768</name>
</gene>
<proteinExistence type="predicted"/>
<feature type="signal peptide" evidence="1">
    <location>
        <begin position="1"/>
        <end position="27"/>
    </location>
</feature>
<comment type="caution">
    <text evidence="2">The sequence shown here is derived from an EMBL/GenBank/DDBJ whole genome shotgun (WGS) entry which is preliminary data.</text>
</comment>
<feature type="chain" id="PRO_5045556681" evidence="1">
    <location>
        <begin position="28"/>
        <end position="367"/>
    </location>
</feature>
<dbReference type="Proteomes" id="UP001444661">
    <property type="component" value="Unassembled WGS sequence"/>
</dbReference>